<accession>A0AAP2G0C9</accession>
<name>A0AAP2G0C9_9BACT</name>
<dbReference type="InterPro" id="IPR021255">
    <property type="entry name" value="DUF2807"/>
</dbReference>
<organism evidence="3 4">
    <name type="scientific">Litoribacter ruber</name>
    <dbReference type="NCBI Taxonomy" id="702568"/>
    <lineage>
        <taxon>Bacteria</taxon>
        <taxon>Pseudomonadati</taxon>
        <taxon>Bacteroidota</taxon>
        <taxon>Cytophagia</taxon>
        <taxon>Cytophagales</taxon>
        <taxon>Cyclobacteriaceae</taxon>
        <taxon>Litoribacter</taxon>
    </lineage>
</organism>
<evidence type="ECO:0000259" key="2">
    <source>
        <dbReference type="Pfam" id="PF10988"/>
    </source>
</evidence>
<dbReference type="Gene3D" id="2.160.20.120">
    <property type="match status" value="1"/>
</dbReference>
<feature type="signal peptide" evidence="1">
    <location>
        <begin position="1"/>
        <end position="20"/>
    </location>
</feature>
<dbReference type="AlphaFoldDB" id="A0AAP2G0C9"/>
<feature type="chain" id="PRO_5042959331" evidence="1">
    <location>
        <begin position="21"/>
        <end position="228"/>
    </location>
</feature>
<gene>
    <name evidence="3" type="ORF">KI659_00900</name>
</gene>
<evidence type="ECO:0000313" key="4">
    <source>
        <dbReference type="Proteomes" id="UP001319104"/>
    </source>
</evidence>
<comment type="caution">
    <text evidence="3">The sequence shown here is derived from an EMBL/GenBank/DDBJ whole genome shotgun (WGS) entry which is preliminary data.</text>
</comment>
<keyword evidence="1" id="KW-0732">Signal</keyword>
<sequence>MKKITLLLFCAILASVQAMAQTSEDTRKLQGFNSVKISNAIEAELEKGDRNEIHILASGVDLDKVETNVSDRTLEVKLGRGNFRSTSVKVKITYTDLDQVEASSSSRVFVKDPMDAKNIRITAATSSYVEARVNAQYLKLDAASNAKIYVRGTAENLDLRSVTSGDINAKDLEVQHAEVFANTAGKAEFVVKESLRGSAATGAKIIYHGDPRQLEVKENTAGSFSQKK</sequence>
<keyword evidence="4" id="KW-1185">Reference proteome</keyword>
<feature type="domain" description="Putative auto-transporter adhesin head GIN" evidence="2">
    <location>
        <begin position="32"/>
        <end position="211"/>
    </location>
</feature>
<reference evidence="3 4" key="1">
    <citation type="submission" date="2021-05" db="EMBL/GenBank/DDBJ databases">
        <authorList>
            <person name="Zhang Z.D."/>
            <person name="Osman G."/>
        </authorList>
    </citation>
    <scope>NUCLEOTIDE SEQUENCE [LARGE SCALE GENOMIC DNA]</scope>
    <source>
        <strain evidence="3 4">KCTC 32217</strain>
    </source>
</reference>
<dbReference type="Pfam" id="PF10988">
    <property type="entry name" value="DUF2807"/>
    <property type="match status" value="1"/>
</dbReference>
<protein>
    <submittedName>
        <fullName evidence="3">DUF2807 domain-containing protein</fullName>
    </submittedName>
</protein>
<dbReference type="EMBL" id="JAHCMY010000001">
    <property type="protein sequence ID" value="MBS9522559.1"/>
    <property type="molecule type" value="Genomic_DNA"/>
</dbReference>
<dbReference type="RefSeq" id="WP_213943458.1">
    <property type="nucleotide sequence ID" value="NZ_JAHCMY010000001.1"/>
</dbReference>
<proteinExistence type="predicted"/>
<evidence type="ECO:0000256" key="1">
    <source>
        <dbReference type="SAM" id="SignalP"/>
    </source>
</evidence>
<dbReference type="Proteomes" id="UP001319104">
    <property type="component" value="Unassembled WGS sequence"/>
</dbReference>
<evidence type="ECO:0000313" key="3">
    <source>
        <dbReference type="EMBL" id="MBS9522559.1"/>
    </source>
</evidence>